<proteinExistence type="predicted"/>
<reference evidence="2" key="1">
    <citation type="submission" date="2016-11" db="UniProtKB">
        <authorList>
            <consortium name="WormBaseParasite"/>
        </authorList>
    </citation>
    <scope>IDENTIFICATION</scope>
    <source>
        <strain evidence="2">KR3021</strain>
    </source>
</reference>
<dbReference type="WBParaSite" id="RSKR_0000571300.1">
    <property type="protein sequence ID" value="RSKR_0000571300.1"/>
    <property type="gene ID" value="RSKR_0000571300"/>
</dbReference>
<evidence type="ECO:0000313" key="2">
    <source>
        <dbReference type="WBParaSite" id="RSKR_0000571300.1"/>
    </source>
</evidence>
<evidence type="ECO:0000313" key="1">
    <source>
        <dbReference type="Proteomes" id="UP000095286"/>
    </source>
</evidence>
<organism evidence="1 2">
    <name type="scientific">Rhabditophanes sp. KR3021</name>
    <dbReference type="NCBI Taxonomy" id="114890"/>
    <lineage>
        <taxon>Eukaryota</taxon>
        <taxon>Metazoa</taxon>
        <taxon>Ecdysozoa</taxon>
        <taxon>Nematoda</taxon>
        <taxon>Chromadorea</taxon>
        <taxon>Rhabditida</taxon>
        <taxon>Tylenchina</taxon>
        <taxon>Panagrolaimomorpha</taxon>
        <taxon>Strongyloidoidea</taxon>
        <taxon>Alloionematidae</taxon>
        <taxon>Rhabditophanes</taxon>
    </lineage>
</organism>
<name>A0AC35TYB4_9BILA</name>
<accession>A0AC35TYB4</accession>
<protein>
    <submittedName>
        <fullName evidence="2">FAM110_C domain-containing protein</fullName>
    </submittedName>
</protein>
<dbReference type="Proteomes" id="UP000095286">
    <property type="component" value="Unplaced"/>
</dbReference>
<sequence>MKRSVSMKPFVVSQHSAFKPVSIPFVSTYKPRNRSTAYALNNTSYDNVRNNEMISSINKPTPPPRPSLAVKKTSFVPVPPRRTTSLKFLDDDSQEGGKQSCDDGSGNTEKENSGGNRENESNQVNSQSPKHSAKQQLLSPTSNRYLEVSPTIDNTPSPDLTDIPDESRIDFEDRGEEESSCNFTSISEQVYIYRSEDDLPIQDPLESANLKPISNVEKSARIIKWIHFCFPFTHLPPEEDVPFRERNERLIN</sequence>